<dbReference type="AlphaFoldDB" id="A0A450Z7L9"/>
<gene>
    <name evidence="1" type="ORF">BECKTC1821D_GA0114238_10838</name>
</gene>
<accession>A0A450Z7L9</accession>
<sequence length="44" mass="4666">MAVATGSKCYNKLGAAPCEGTDIAWTEEELANAIDDPVFSVVFM</sequence>
<protein>
    <submittedName>
        <fullName evidence="1">Uncharacterized protein</fullName>
    </submittedName>
</protein>
<organism evidence="1">
    <name type="scientific">Candidatus Kentrum sp. TC</name>
    <dbReference type="NCBI Taxonomy" id="2126339"/>
    <lineage>
        <taxon>Bacteria</taxon>
        <taxon>Pseudomonadati</taxon>
        <taxon>Pseudomonadota</taxon>
        <taxon>Gammaproteobacteria</taxon>
        <taxon>Candidatus Kentrum</taxon>
    </lineage>
</organism>
<dbReference type="EMBL" id="CAADFS010000083">
    <property type="protein sequence ID" value="VFK49785.1"/>
    <property type="molecule type" value="Genomic_DNA"/>
</dbReference>
<proteinExistence type="predicted"/>
<reference evidence="1" key="1">
    <citation type="submission" date="2019-02" db="EMBL/GenBank/DDBJ databases">
        <authorList>
            <person name="Gruber-Vodicka R. H."/>
            <person name="Seah K. B. B."/>
        </authorList>
    </citation>
    <scope>NUCLEOTIDE SEQUENCE</scope>
    <source>
        <strain evidence="1">BECK_BZ123</strain>
    </source>
</reference>
<name>A0A450Z7L9_9GAMM</name>
<evidence type="ECO:0000313" key="1">
    <source>
        <dbReference type="EMBL" id="VFK49785.1"/>
    </source>
</evidence>